<protein>
    <recommendedName>
        <fullName evidence="4">Fungal lipase-like domain-containing protein</fullName>
    </recommendedName>
</protein>
<keyword evidence="3" id="KW-1185">Reference proteome</keyword>
<comment type="caution">
    <text evidence="2">The sequence shown here is derived from an EMBL/GenBank/DDBJ whole genome shotgun (WGS) entry which is preliminary data.</text>
</comment>
<organism evidence="2 3">
    <name type="scientific">Lolium multiflorum</name>
    <name type="common">Italian ryegrass</name>
    <name type="synonym">Lolium perenne subsp. multiflorum</name>
    <dbReference type="NCBI Taxonomy" id="4521"/>
    <lineage>
        <taxon>Eukaryota</taxon>
        <taxon>Viridiplantae</taxon>
        <taxon>Streptophyta</taxon>
        <taxon>Embryophyta</taxon>
        <taxon>Tracheophyta</taxon>
        <taxon>Spermatophyta</taxon>
        <taxon>Magnoliopsida</taxon>
        <taxon>Liliopsida</taxon>
        <taxon>Poales</taxon>
        <taxon>Poaceae</taxon>
        <taxon>BOP clade</taxon>
        <taxon>Pooideae</taxon>
        <taxon>Poodae</taxon>
        <taxon>Poeae</taxon>
        <taxon>Poeae Chloroplast Group 2 (Poeae type)</taxon>
        <taxon>Loliodinae</taxon>
        <taxon>Loliinae</taxon>
        <taxon>Lolium</taxon>
    </lineage>
</organism>
<evidence type="ECO:0000313" key="3">
    <source>
        <dbReference type="Proteomes" id="UP001231189"/>
    </source>
</evidence>
<evidence type="ECO:0000256" key="1">
    <source>
        <dbReference type="SAM" id="MobiDB-lite"/>
    </source>
</evidence>
<dbReference type="InterPro" id="IPR029058">
    <property type="entry name" value="AB_hydrolase_fold"/>
</dbReference>
<gene>
    <name evidence="2" type="ORF">QYE76_040937</name>
</gene>
<feature type="region of interest" description="Disordered" evidence="1">
    <location>
        <begin position="1"/>
        <end position="25"/>
    </location>
</feature>
<dbReference type="SUPFAM" id="SSF53474">
    <property type="entry name" value="alpha/beta-Hydrolases"/>
    <property type="match status" value="1"/>
</dbReference>
<evidence type="ECO:0008006" key="4">
    <source>
        <dbReference type="Google" id="ProtNLM"/>
    </source>
</evidence>
<dbReference type="AlphaFoldDB" id="A0AAD8WTN2"/>
<dbReference type="PANTHER" id="PTHR31479">
    <property type="entry name" value="ALPHA/BETA-HYDROLASES SUPERFAMILY PROTEIN"/>
    <property type="match status" value="1"/>
</dbReference>
<reference evidence="2" key="1">
    <citation type="submission" date="2023-07" db="EMBL/GenBank/DDBJ databases">
        <title>A chromosome-level genome assembly of Lolium multiflorum.</title>
        <authorList>
            <person name="Chen Y."/>
            <person name="Copetti D."/>
            <person name="Kolliker R."/>
            <person name="Studer B."/>
        </authorList>
    </citation>
    <scope>NUCLEOTIDE SEQUENCE</scope>
    <source>
        <strain evidence="2">02402/16</strain>
        <tissue evidence="2">Leaf</tissue>
    </source>
</reference>
<evidence type="ECO:0000313" key="2">
    <source>
        <dbReference type="EMBL" id="KAK1680089.1"/>
    </source>
</evidence>
<dbReference type="PANTHER" id="PTHR31479:SF41">
    <property type="entry name" value="FUNGAL LIPASE-LIKE DOMAIN-CONTAINING PROTEIN"/>
    <property type="match status" value="1"/>
</dbReference>
<dbReference type="Proteomes" id="UP001231189">
    <property type="component" value="Unassembled WGS sequence"/>
</dbReference>
<proteinExistence type="predicted"/>
<name>A0AAD8WTN2_LOLMU</name>
<dbReference type="EMBL" id="JAUUTY010000002">
    <property type="protein sequence ID" value="KAK1680089.1"/>
    <property type="molecule type" value="Genomic_DNA"/>
</dbReference>
<accession>A0AAD8WTN2</accession>
<sequence length="374" mass="42244">MASSTDLTDRFDKSGPTHMMPNGDTSAMKIDWESEEHHRCIAACIVKGTYVLESDRTMCRQGLQAKALAPAWWESFHFRLKDVLTDDSFKHRGDKFIFGAIYEYAAPAGAAPRHPSAPQYVVAFRGTMMRHPKAIQDVYLDGKIVLNRLKGSNRSQRAHAGVHALLAGIAKRKESSVVWLAGHSLGASLALDVGRTTMEHQGLGLPTFLFNPPHVASTQAINLLQPSEVAKNDLYAASNLLKAGLGVILSPHRKRMEKLFQQLSPWAPKLYVHEKDFICQGFIDYFQQRERMEERFRGAAKSAMTLSYRDMFHHFVGHDKERPHLLPSATLWKNSRIDDASWLTKRSNAHGLQQWWKSDAQLTLSPRHYTYPVA</sequence>
<dbReference type="Gene3D" id="3.40.50.1820">
    <property type="entry name" value="alpha/beta hydrolase"/>
    <property type="match status" value="1"/>
</dbReference>